<sequence length="159" mass="18207">MNSERNLAQILHLVTTEKELRSKKIFEKNFFLGNGEWEIGGGIMYILLLTFLIVYVAICKTQFLYHHNQPSGIGGGPYFQSSSGAEQFAHPAVVDNSLRESQLPPELSKSHRFFNNPHTAAALAKDSWFTSKEMPVIDREAEKIPRDMQRTERLLKEKR</sequence>
<dbReference type="Proteomes" id="UP000091820">
    <property type="component" value="Unassembled WGS sequence"/>
</dbReference>
<accession>A0A1A9WTI1</accession>
<keyword evidence="1" id="KW-0472">Membrane</keyword>
<reference evidence="3" key="1">
    <citation type="submission" date="2014-03" db="EMBL/GenBank/DDBJ databases">
        <authorList>
            <person name="Aksoy S."/>
            <person name="Warren W."/>
            <person name="Wilson R.K."/>
        </authorList>
    </citation>
    <scope>NUCLEOTIDE SEQUENCE [LARGE SCALE GENOMIC DNA]</scope>
    <source>
        <strain evidence="3">IAEA</strain>
    </source>
</reference>
<organism evidence="2 3">
    <name type="scientific">Glossina brevipalpis</name>
    <dbReference type="NCBI Taxonomy" id="37001"/>
    <lineage>
        <taxon>Eukaryota</taxon>
        <taxon>Metazoa</taxon>
        <taxon>Ecdysozoa</taxon>
        <taxon>Arthropoda</taxon>
        <taxon>Hexapoda</taxon>
        <taxon>Insecta</taxon>
        <taxon>Pterygota</taxon>
        <taxon>Neoptera</taxon>
        <taxon>Endopterygota</taxon>
        <taxon>Diptera</taxon>
        <taxon>Brachycera</taxon>
        <taxon>Muscomorpha</taxon>
        <taxon>Hippoboscoidea</taxon>
        <taxon>Glossinidae</taxon>
        <taxon>Glossina</taxon>
    </lineage>
</organism>
<keyword evidence="3" id="KW-1185">Reference proteome</keyword>
<evidence type="ECO:0000313" key="3">
    <source>
        <dbReference type="Proteomes" id="UP000091820"/>
    </source>
</evidence>
<name>A0A1A9WTI1_9MUSC</name>
<keyword evidence="1" id="KW-0812">Transmembrane</keyword>
<dbReference type="EnsemblMetazoa" id="GBRI031400-RA">
    <property type="protein sequence ID" value="GBRI031400-PA"/>
    <property type="gene ID" value="GBRI031400"/>
</dbReference>
<dbReference type="AlphaFoldDB" id="A0A1A9WTI1"/>
<evidence type="ECO:0000256" key="1">
    <source>
        <dbReference type="SAM" id="Phobius"/>
    </source>
</evidence>
<dbReference type="VEuPathDB" id="VectorBase:GBRI031400"/>
<keyword evidence="1" id="KW-1133">Transmembrane helix</keyword>
<evidence type="ECO:0000313" key="2">
    <source>
        <dbReference type="EnsemblMetazoa" id="GBRI031400-PA"/>
    </source>
</evidence>
<protein>
    <submittedName>
        <fullName evidence="2">Uncharacterized protein</fullName>
    </submittedName>
</protein>
<reference evidence="2" key="2">
    <citation type="submission" date="2020-05" db="UniProtKB">
        <authorList>
            <consortium name="EnsemblMetazoa"/>
        </authorList>
    </citation>
    <scope>IDENTIFICATION</scope>
    <source>
        <strain evidence="2">IAEA</strain>
    </source>
</reference>
<proteinExistence type="predicted"/>
<feature type="transmembrane region" description="Helical" evidence="1">
    <location>
        <begin position="39"/>
        <end position="58"/>
    </location>
</feature>